<dbReference type="AlphaFoldDB" id="A0A6J6DSK8"/>
<name>A0A6J6DSK8_9ZZZZ</name>
<dbReference type="PROSITE" id="PS51186">
    <property type="entry name" value="GNAT"/>
    <property type="match status" value="1"/>
</dbReference>
<dbReference type="InterPro" id="IPR000182">
    <property type="entry name" value="GNAT_dom"/>
</dbReference>
<evidence type="ECO:0000313" key="2">
    <source>
        <dbReference type="EMBL" id="CAB4565143.1"/>
    </source>
</evidence>
<dbReference type="PANTHER" id="PTHR43792:SF1">
    <property type="entry name" value="N-ACETYLTRANSFERASE DOMAIN-CONTAINING PROTEIN"/>
    <property type="match status" value="1"/>
</dbReference>
<organism evidence="2">
    <name type="scientific">freshwater metagenome</name>
    <dbReference type="NCBI Taxonomy" id="449393"/>
    <lineage>
        <taxon>unclassified sequences</taxon>
        <taxon>metagenomes</taxon>
        <taxon>ecological metagenomes</taxon>
    </lineage>
</organism>
<protein>
    <submittedName>
        <fullName evidence="2">Unannotated protein</fullName>
    </submittedName>
</protein>
<accession>A0A6J6DSK8</accession>
<sequence>MREWRAADIEPFAVMCSDEEVMRYFPSVMTYDECSAFIERAGAQFSKHGYGLWAIEVDGAFAGFTGLAHARFETGFTPCVEVGWRLASWAWGKGYATETAKESLRIGFEEHNISEIYSFTTQTNTPSEAVMKRIGMKRREDLDFDHPSTPGWWGEPHIVYSIDRTTWDEYGY</sequence>
<dbReference type="GO" id="GO:0016747">
    <property type="term" value="F:acyltransferase activity, transferring groups other than amino-acyl groups"/>
    <property type="evidence" value="ECO:0007669"/>
    <property type="project" value="InterPro"/>
</dbReference>
<dbReference type="InterPro" id="IPR016181">
    <property type="entry name" value="Acyl_CoA_acyltransferase"/>
</dbReference>
<feature type="domain" description="N-acetyltransferase" evidence="1">
    <location>
        <begin position="1"/>
        <end position="165"/>
    </location>
</feature>
<dbReference type="Pfam" id="PF13302">
    <property type="entry name" value="Acetyltransf_3"/>
    <property type="match status" value="1"/>
</dbReference>
<dbReference type="SUPFAM" id="SSF55729">
    <property type="entry name" value="Acyl-CoA N-acyltransferases (Nat)"/>
    <property type="match status" value="1"/>
</dbReference>
<dbReference type="PANTHER" id="PTHR43792">
    <property type="entry name" value="GNAT FAMILY, PUTATIVE (AFU_ORTHOLOGUE AFUA_3G00765)-RELATED-RELATED"/>
    <property type="match status" value="1"/>
</dbReference>
<reference evidence="2" key="1">
    <citation type="submission" date="2020-05" db="EMBL/GenBank/DDBJ databases">
        <authorList>
            <person name="Chiriac C."/>
            <person name="Salcher M."/>
            <person name="Ghai R."/>
            <person name="Kavagutti S V."/>
        </authorList>
    </citation>
    <scope>NUCLEOTIDE SEQUENCE</scope>
</reference>
<dbReference type="InterPro" id="IPR051531">
    <property type="entry name" value="N-acetyltransferase"/>
</dbReference>
<proteinExistence type="predicted"/>
<dbReference type="EMBL" id="CAEZTI010000106">
    <property type="protein sequence ID" value="CAB4565143.1"/>
    <property type="molecule type" value="Genomic_DNA"/>
</dbReference>
<evidence type="ECO:0000259" key="1">
    <source>
        <dbReference type="PROSITE" id="PS51186"/>
    </source>
</evidence>
<dbReference type="Gene3D" id="3.40.630.30">
    <property type="match status" value="1"/>
</dbReference>
<gene>
    <name evidence="2" type="ORF">UFOPK1619_00617</name>
</gene>